<dbReference type="AlphaFoldDB" id="A0AAU9IWX4"/>
<evidence type="ECO:0000313" key="4">
    <source>
        <dbReference type="Proteomes" id="UP001162131"/>
    </source>
</evidence>
<keyword evidence="4" id="KW-1185">Reference proteome</keyword>
<evidence type="ECO:0000313" key="3">
    <source>
        <dbReference type="EMBL" id="CAG9317679.1"/>
    </source>
</evidence>
<dbReference type="Pfam" id="PF13920">
    <property type="entry name" value="zf-C3HC4_3"/>
    <property type="match status" value="1"/>
</dbReference>
<comment type="caution">
    <text evidence="3">The sequence shown here is derived from an EMBL/GenBank/DDBJ whole genome shotgun (WGS) entry which is preliminary data.</text>
</comment>
<gene>
    <name evidence="3" type="ORF">BSTOLATCC_MIC18922</name>
</gene>
<accession>A0AAU9IWX4</accession>
<dbReference type="PROSITE" id="PS50089">
    <property type="entry name" value="ZF_RING_2"/>
    <property type="match status" value="1"/>
</dbReference>
<dbReference type="InterPro" id="IPR001841">
    <property type="entry name" value="Znf_RING"/>
</dbReference>
<dbReference type="GO" id="GO:0008270">
    <property type="term" value="F:zinc ion binding"/>
    <property type="evidence" value="ECO:0007669"/>
    <property type="project" value="UniProtKB-KW"/>
</dbReference>
<evidence type="ECO:0000259" key="2">
    <source>
        <dbReference type="PROSITE" id="PS50089"/>
    </source>
</evidence>
<dbReference type="EMBL" id="CAJZBQ010000018">
    <property type="protein sequence ID" value="CAG9317679.1"/>
    <property type="molecule type" value="Genomic_DNA"/>
</dbReference>
<keyword evidence="1" id="KW-0862">Zinc</keyword>
<dbReference type="SUPFAM" id="SSF57850">
    <property type="entry name" value="RING/U-box"/>
    <property type="match status" value="1"/>
</dbReference>
<evidence type="ECO:0000256" key="1">
    <source>
        <dbReference type="PROSITE-ProRule" id="PRU00175"/>
    </source>
</evidence>
<proteinExistence type="predicted"/>
<protein>
    <recommendedName>
        <fullName evidence="2">RING-type domain-containing protein</fullName>
    </recommendedName>
</protein>
<feature type="domain" description="RING-type" evidence="2">
    <location>
        <begin position="232"/>
        <end position="282"/>
    </location>
</feature>
<dbReference type="SMART" id="SM00184">
    <property type="entry name" value="RING"/>
    <property type="match status" value="1"/>
</dbReference>
<dbReference type="Gene3D" id="3.30.40.10">
    <property type="entry name" value="Zinc/RING finger domain, C3HC4 (zinc finger)"/>
    <property type="match status" value="1"/>
</dbReference>
<reference evidence="3" key="1">
    <citation type="submission" date="2021-09" db="EMBL/GenBank/DDBJ databases">
        <authorList>
            <consortium name="AG Swart"/>
            <person name="Singh M."/>
            <person name="Singh A."/>
            <person name="Seah K."/>
            <person name="Emmerich C."/>
        </authorList>
    </citation>
    <scope>NUCLEOTIDE SEQUENCE</scope>
    <source>
        <strain evidence="3">ATCC30299</strain>
    </source>
</reference>
<name>A0AAU9IWX4_9CILI</name>
<sequence length="294" mass="33167">MQTLQVLEPVNLSFLDGVLVFQSLQTSSPPISTIIFERLSSIHDYPCLLSLKAPDISSHLCALLYDYADASQYLSSTSILEQVLLLSLPDESHAFIAECSDINIQADFVYLIVHSQDSTGLGCYISAVKMGIFRFSYEELYGSGISAMLGYIKSLKSSRTETIAQYHYMKEVFNKEQKELLMYSLFADKISERTNSAKEVQIKNEETIEALKKSLEIKKRNKAELEAQDLECLICRNSAKNIVFLPCGHILACKECVVDRMKLTLNKVINSRMKSEPCPLCKGRVREAREVSFN</sequence>
<keyword evidence="1" id="KW-0863">Zinc-finger</keyword>
<keyword evidence="1" id="KW-0479">Metal-binding</keyword>
<organism evidence="3 4">
    <name type="scientific">Blepharisma stoltei</name>
    <dbReference type="NCBI Taxonomy" id="1481888"/>
    <lineage>
        <taxon>Eukaryota</taxon>
        <taxon>Sar</taxon>
        <taxon>Alveolata</taxon>
        <taxon>Ciliophora</taxon>
        <taxon>Postciliodesmatophora</taxon>
        <taxon>Heterotrichea</taxon>
        <taxon>Heterotrichida</taxon>
        <taxon>Blepharismidae</taxon>
        <taxon>Blepharisma</taxon>
    </lineage>
</organism>
<dbReference type="Proteomes" id="UP001162131">
    <property type="component" value="Unassembled WGS sequence"/>
</dbReference>
<dbReference type="InterPro" id="IPR013083">
    <property type="entry name" value="Znf_RING/FYVE/PHD"/>
</dbReference>